<feature type="transmembrane region" description="Helical" evidence="7">
    <location>
        <begin position="66"/>
        <end position="90"/>
    </location>
</feature>
<dbReference type="EMBL" id="FNTX01000001">
    <property type="protein sequence ID" value="SED81585.1"/>
    <property type="molecule type" value="Genomic_DNA"/>
</dbReference>
<dbReference type="PANTHER" id="PTHR30193:SF41">
    <property type="entry name" value="DIACETYLCHITOBIOSE UPTAKE SYSTEM PERMEASE PROTEIN NGCF"/>
    <property type="match status" value="1"/>
</dbReference>
<evidence type="ECO:0000256" key="5">
    <source>
        <dbReference type="ARBA" id="ARBA00022989"/>
    </source>
</evidence>
<dbReference type="RefSeq" id="WP_175476930.1">
    <property type="nucleotide sequence ID" value="NZ_FNTX01000001.1"/>
</dbReference>
<proteinExistence type="inferred from homology"/>
<keyword evidence="5 7" id="KW-1133">Transmembrane helix</keyword>
<dbReference type="STRING" id="648782.SAMN04488554_0772"/>
<keyword evidence="10" id="KW-1185">Reference proteome</keyword>
<evidence type="ECO:0000313" key="10">
    <source>
        <dbReference type="Proteomes" id="UP000199220"/>
    </source>
</evidence>
<keyword evidence="3" id="KW-1003">Cell membrane</keyword>
<sequence length="289" mass="31164">MKRRHPWYRPWLYLAPALLVYGAFLLFPLLRSAQFSLFAWDGLGASEFVGLANYADLLADPDLRAAFGHALVLIAFFALLPLVLGLVTAAVLRRGRVRGLSLFRTVVFVPQVIAMVVVAVAWRQIYAPDGPLNRVLDAVGLDALTRAWLGDYTWTLPAVGLVGTWVQTGLVTVLLLAGMSRVPNELYEAARLDGASAVREFVAITLPSVRGEIAVALTLTIVAALKTFDLVYVTTSGGPGNSTTVPAYEVFQRAFRTGEVGSAAAIAVTLTALVFAINLVVNRIGREPQ</sequence>
<dbReference type="SUPFAM" id="SSF161098">
    <property type="entry name" value="MetI-like"/>
    <property type="match status" value="1"/>
</dbReference>
<organism evidence="9 10">
    <name type="scientific">Ruania alba</name>
    <dbReference type="NCBI Taxonomy" id="648782"/>
    <lineage>
        <taxon>Bacteria</taxon>
        <taxon>Bacillati</taxon>
        <taxon>Actinomycetota</taxon>
        <taxon>Actinomycetes</taxon>
        <taxon>Micrococcales</taxon>
        <taxon>Ruaniaceae</taxon>
        <taxon>Ruania</taxon>
    </lineage>
</organism>
<feature type="transmembrane region" description="Helical" evidence="7">
    <location>
        <begin position="154"/>
        <end position="177"/>
    </location>
</feature>
<feature type="transmembrane region" description="Helical" evidence="7">
    <location>
        <begin position="213"/>
        <end position="233"/>
    </location>
</feature>
<dbReference type="CDD" id="cd06261">
    <property type="entry name" value="TM_PBP2"/>
    <property type="match status" value="1"/>
</dbReference>
<feature type="transmembrane region" description="Helical" evidence="7">
    <location>
        <begin position="102"/>
        <end position="122"/>
    </location>
</feature>
<gene>
    <name evidence="9" type="ORF">SAMN04488554_0772</name>
</gene>
<evidence type="ECO:0000313" key="9">
    <source>
        <dbReference type="EMBL" id="SED81585.1"/>
    </source>
</evidence>
<evidence type="ECO:0000256" key="7">
    <source>
        <dbReference type="RuleBase" id="RU363032"/>
    </source>
</evidence>
<keyword evidence="2 7" id="KW-0813">Transport</keyword>
<evidence type="ECO:0000256" key="2">
    <source>
        <dbReference type="ARBA" id="ARBA00022448"/>
    </source>
</evidence>
<dbReference type="InterPro" id="IPR000515">
    <property type="entry name" value="MetI-like"/>
</dbReference>
<evidence type="ECO:0000256" key="3">
    <source>
        <dbReference type="ARBA" id="ARBA00022475"/>
    </source>
</evidence>
<evidence type="ECO:0000256" key="4">
    <source>
        <dbReference type="ARBA" id="ARBA00022692"/>
    </source>
</evidence>
<protein>
    <submittedName>
        <fullName evidence="9">Carbohydrate ABC transporter membrane protein 1, CUT1 family</fullName>
    </submittedName>
</protein>
<evidence type="ECO:0000259" key="8">
    <source>
        <dbReference type="PROSITE" id="PS50928"/>
    </source>
</evidence>
<dbReference type="PROSITE" id="PS50928">
    <property type="entry name" value="ABC_TM1"/>
    <property type="match status" value="1"/>
</dbReference>
<dbReference type="Proteomes" id="UP000199220">
    <property type="component" value="Unassembled WGS sequence"/>
</dbReference>
<evidence type="ECO:0000256" key="1">
    <source>
        <dbReference type="ARBA" id="ARBA00004651"/>
    </source>
</evidence>
<dbReference type="Pfam" id="PF00528">
    <property type="entry name" value="BPD_transp_1"/>
    <property type="match status" value="1"/>
</dbReference>
<dbReference type="GO" id="GO:0055085">
    <property type="term" value="P:transmembrane transport"/>
    <property type="evidence" value="ECO:0007669"/>
    <property type="project" value="InterPro"/>
</dbReference>
<keyword evidence="6 7" id="KW-0472">Membrane</keyword>
<dbReference type="AlphaFoldDB" id="A0A1H5DRP1"/>
<feature type="transmembrane region" description="Helical" evidence="7">
    <location>
        <begin position="12"/>
        <end position="30"/>
    </location>
</feature>
<dbReference type="PANTHER" id="PTHR30193">
    <property type="entry name" value="ABC TRANSPORTER PERMEASE PROTEIN"/>
    <property type="match status" value="1"/>
</dbReference>
<comment type="similarity">
    <text evidence="7">Belongs to the binding-protein-dependent transport system permease family.</text>
</comment>
<accession>A0A1H5DRP1</accession>
<dbReference type="GO" id="GO:0005886">
    <property type="term" value="C:plasma membrane"/>
    <property type="evidence" value="ECO:0007669"/>
    <property type="project" value="UniProtKB-SubCell"/>
</dbReference>
<reference evidence="10" key="1">
    <citation type="submission" date="2016-10" db="EMBL/GenBank/DDBJ databases">
        <authorList>
            <person name="Varghese N."/>
            <person name="Submissions S."/>
        </authorList>
    </citation>
    <scope>NUCLEOTIDE SEQUENCE [LARGE SCALE GENOMIC DNA]</scope>
    <source>
        <strain evidence="10">DSM 21368</strain>
    </source>
</reference>
<dbReference type="Gene3D" id="1.10.3720.10">
    <property type="entry name" value="MetI-like"/>
    <property type="match status" value="1"/>
</dbReference>
<dbReference type="InterPro" id="IPR051393">
    <property type="entry name" value="ABC_transporter_permease"/>
</dbReference>
<dbReference type="InterPro" id="IPR035906">
    <property type="entry name" value="MetI-like_sf"/>
</dbReference>
<comment type="subcellular location">
    <subcellularLocation>
        <location evidence="1 7">Cell membrane</location>
        <topology evidence="1 7">Multi-pass membrane protein</topology>
    </subcellularLocation>
</comment>
<name>A0A1H5DRP1_9MICO</name>
<feature type="domain" description="ABC transmembrane type-1" evidence="8">
    <location>
        <begin position="67"/>
        <end position="281"/>
    </location>
</feature>
<evidence type="ECO:0000256" key="6">
    <source>
        <dbReference type="ARBA" id="ARBA00023136"/>
    </source>
</evidence>
<keyword evidence="4 7" id="KW-0812">Transmembrane</keyword>
<feature type="transmembrane region" description="Helical" evidence="7">
    <location>
        <begin position="260"/>
        <end position="281"/>
    </location>
</feature>